<dbReference type="AlphaFoldDB" id="A0A4D6MFI1"/>
<evidence type="ECO:0008006" key="4">
    <source>
        <dbReference type="Google" id="ProtNLM"/>
    </source>
</evidence>
<name>A0A4D6MFI1_VIGUN</name>
<evidence type="ECO:0000256" key="1">
    <source>
        <dbReference type="SAM" id="MobiDB-lite"/>
    </source>
</evidence>
<evidence type="ECO:0000313" key="2">
    <source>
        <dbReference type="EMBL" id="QCD99510.1"/>
    </source>
</evidence>
<accession>A0A4D6MFI1</accession>
<reference evidence="2 3" key="1">
    <citation type="submission" date="2019-04" db="EMBL/GenBank/DDBJ databases">
        <title>An improved genome assembly and genetic linkage map for asparagus bean, Vigna unguiculata ssp. sesquipedialis.</title>
        <authorList>
            <person name="Xia Q."/>
            <person name="Zhang R."/>
            <person name="Dong Y."/>
        </authorList>
    </citation>
    <scope>NUCLEOTIDE SEQUENCE [LARGE SCALE GENOMIC DNA]</scope>
    <source>
        <tissue evidence="2">Leaf</tissue>
    </source>
</reference>
<proteinExistence type="predicted"/>
<dbReference type="Proteomes" id="UP000501690">
    <property type="component" value="Linkage Group LG7"/>
</dbReference>
<organism evidence="2 3">
    <name type="scientific">Vigna unguiculata</name>
    <name type="common">Cowpea</name>
    <dbReference type="NCBI Taxonomy" id="3917"/>
    <lineage>
        <taxon>Eukaryota</taxon>
        <taxon>Viridiplantae</taxon>
        <taxon>Streptophyta</taxon>
        <taxon>Embryophyta</taxon>
        <taxon>Tracheophyta</taxon>
        <taxon>Spermatophyta</taxon>
        <taxon>Magnoliopsida</taxon>
        <taxon>eudicotyledons</taxon>
        <taxon>Gunneridae</taxon>
        <taxon>Pentapetalae</taxon>
        <taxon>rosids</taxon>
        <taxon>fabids</taxon>
        <taxon>Fabales</taxon>
        <taxon>Fabaceae</taxon>
        <taxon>Papilionoideae</taxon>
        <taxon>50 kb inversion clade</taxon>
        <taxon>NPAAA clade</taxon>
        <taxon>indigoferoid/millettioid clade</taxon>
        <taxon>Phaseoleae</taxon>
        <taxon>Vigna</taxon>
    </lineage>
</organism>
<feature type="compositionally biased region" description="Polar residues" evidence="1">
    <location>
        <begin position="156"/>
        <end position="165"/>
    </location>
</feature>
<keyword evidence="3" id="KW-1185">Reference proteome</keyword>
<evidence type="ECO:0000313" key="3">
    <source>
        <dbReference type="Proteomes" id="UP000501690"/>
    </source>
</evidence>
<dbReference type="EMBL" id="CP039351">
    <property type="protein sequence ID" value="QCD99510.1"/>
    <property type="molecule type" value="Genomic_DNA"/>
</dbReference>
<gene>
    <name evidence="2" type="ORF">DEO72_LG7g792</name>
</gene>
<sequence length="191" mass="21807">MASFSTSRKRVKRMATKQRDPDIDGWISDSAAQEHFNESFRNRKIINHKHVEISFFRNHDFTFPELISHQHLDTFVQLTGVKMISSSRVSKGGNAWRFKDEPDSDPEDTADASSPATKTRYEQDMLRMVTALFDQHHIWTTKLESIEHQLTSVQQQLAQLNTGRASPTPEAAVDTAEGSESEHFEDATDDE</sequence>
<feature type="compositionally biased region" description="Basic and acidic residues" evidence="1">
    <location>
        <begin position="180"/>
        <end position="191"/>
    </location>
</feature>
<feature type="region of interest" description="Disordered" evidence="1">
    <location>
        <begin position="156"/>
        <end position="191"/>
    </location>
</feature>
<feature type="region of interest" description="Disordered" evidence="1">
    <location>
        <begin position="92"/>
        <end position="119"/>
    </location>
</feature>
<protein>
    <recommendedName>
        <fullName evidence="4">Transposase</fullName>
    </recommendedName>
</protein>